<evidence type="ECO:0000313" key="1">
    <source>
        <dbReference type="EMBL" id="KAJ3531125.1"/>
    </source>
</evidence>
<name>A0ACC1S356_9HYPO</name>
<sequence length="187" mass="21206">MSRQQDGVQPLRSWSQSLRSRPLSDAEEQVIVQFIVDLPTDCSATVTRHLLASTGRRIFVKRHPVLRELFLEHFGASHEEPASSSDRPTVPEDAGDDARQWADMLPISRHLTSRVHLLGIQLREARGRSLALAKRQARLVLKDLQTLYNGQKTEDFDWRTDDLDGAKAHAYTRGGSQAWNKEGSWLL</sequence>
<keyword evidence="2" id="KW-1185">Reference proteome</keyword>
<organism evidence="1 2">
    <name type="scientific">Fusarium decemcellulare</name>
    <dbReference type="NCBI Taxonomy" id="57161"/>
    <lineage>
        <taxon>Eukaryota</taxon>
        <taxon>Fungi</taxon>
        <taxon>Dikarya</taxon>
        <taxon>Ascomycota</taxon>
        <taxon>Pezizomycotina</taxon>
        <taxon>Sordariomycetes</taxon>
        <taxon>Hypocreomycetidae</taxon>
        <taxon>Hypocreales</taxon>
        <taxon>Nectriaceae</taxon>
        <taxon>Fusarium</taxon>
        <taxon>Fusarium decemcellulare species complex</taxon>
    </lineage>
</organism>
<gene>
    <name evidence="1" type="ORF">NM208_g9019</name>
</gene>
<comment type="caution">
    <text evidence="1">The sequence shown here is derived from an EMBL/GenBank/DDBJ whole genome shotgun (WGS) entry which is preliminary data.</text>
</comment>
<proteinExistence type="predicted"/>
<evidence type="ECO:0000313" key="2">
    <source>
        <dbReference type="Proteomes" id="UP001148629"/>
    </source>
</evidence>
<reference evidence="1" key="1">
    <citation type="submission" date="2022-08" db="EMBL/GenBank/DDBJ databases">
        <title>Genome Sequence of Fusarium decemcellulare.</title>
        <authorList>
            <person name="Buettner E."/>
        </authorList>
    </citation>
    <scope>NUCLEOTIDE SEQUENCE</scope>
    <source>
        <strain evidence="1">Babe19</strain>
    </source>
</reference>
<protein>
    <submittedName>
        <fullName evidence="1">Uncharacterized protein</fullName>
    </submittedName>
</protein>
<dbReference type="EMBL" id="JANRMS010001094">
    <property type="protein sequence ID" value="KAJ3531125.1"/>
    <property type="molecule type" value="Genomic_DNA"/>
</dbReference>
<dbReference type="Proteomes" id="UP001148629">
    <property type="component" value="Unassembled WGS sequence"/>
</dbReference>
<accession>A0ACC1S356</accession>